<name>A0A953N783_9BURK</name>
<dbReference type="InterPro" id="IPR029045">
    <property type="entry name" value="ClpP/crotonase-like_dom_sf"/>
</dbReference>
<dbReference type="PANTHER" id="PTHR11941">
    <property type="entry name" value="ENOYL-COA HYDRATASE-RELATED"/>
    <property type="match status" value="1"/>
</dbReference>
<proteinExistence type="inferred from homology"/>
<dbReference type="AlphaFoldDB" id="A0A953N783"/>
<dbReference type="InterPro" id="IPR014748">
    <property type="entry name" value="Enoyl-CoA_hydra_C"/>
</dbReference>
<sequence>MTTTRLLQGEITDNLIIEKKDGAGWITFNDPARHNAMSYDMWVAIPKVIKMFEEDDEVRVIVLTGAGGKSFVSGANISQFEKLRTAADAVAEYERVGEEAQGSIYNTFKPVIGRIDGYCIGGGLNLSLCCDVRIASDASSFAIPAGRLGLGYRLTAIRNLVTTVGAAQALDIMLSASRFTAKEAHAKGLVQHVVPVAELDKAVDEYVAKVVSNAPITLRTGKKAIREFQKVAPHIDIAGIKQMVLDCFASEDYQEGKRAFAEKRAPVFRGK</sequence>
<dbReference type="PROSITE" id="PS00166">
    <property type="entry name" value="ENOYL_COA_HYDRATASE"/>
    <property type="match status" value="1"/>
</dbReference>
<dbReference type="Gene3D" id="1.10.12.10">
    <property type="entry name" value="Lyase 2-enoyl-coa Hydratase, Chain A, domain 2"/>
    <property type="match status" value="1"/>
</dbReference>
<dbReference type="GO" id="GO:0016829">
    <property type="term" value="F:lyase activity"/>
    <property type="evidence" value="ECO:0007669"/>
    <property type="project" value="UniProtKB-KW"/>
</dbReference>
<dbReference type="InterPro" id="IPR018376">
    <property type="entry name" value="Enoyl-CoA_hyd/isom_CS"/>
</dbReference>
<comment type="similarity">
    <text evidence="1 3">Belongs to the enoyl-CoA hydratase/isomerase family.</text>
</comment>
<evidence type="ECO:0000313" key="4">
    <source>
        <dbReference type="EMBL" id="MBZ1350186.1"/>
    </source>
</evidence>
<evidence type="ECO:0000256" key="1">
    <source>
        <dbReference type="ARBA" id="ARBA00005254"/>
    </source>
</evidence>
<protein>
    <submittedName>
        <fullName evidence="4">Enoyl-CoA hydratase/isomerase family protein</fullName>
    </submittedName>
</protein>
<accession>A0A953N783</accession>
<keyword evidence="5" id="KW-1185">Reference proteome</keyword>
<keyword evidence="2" id="KW-0456">Lyase</keyword>
<gene>
    <name evidence="4" type="ORF">KZZ10_05965</name>
</gene>
<dbReference type="Pfam" id="PF00378">
    <property type="entry name" value="ECH_1"/>
    <property type="match status" value="1"/>
</dbReference>
<evidence type="ECO:0000313" key="5">
    <source>
        <dbReference type="Proteomes" id="UP000739565"/>
    </source>
</evidence>
<evidence type="ECO:0000256" key="3">
    <source>
        <dbReference type="RuleBase" id="RU003707"/>
    </source>
</evidence>
<dbReference type="Gene3D" id="3.90.226.10">
    <property type="entry name" value="2-enoyl-CoA Hydratase, Chain A, domain 1"/>
    <property type="match status" value="1"/>
</dbReference>
<organism evidence="4 5">
    <name type="scientific">Zwartia hollandica</name>
    <dbReference type="NCBI Taxonomy" id="324606"/>
    <lineage>
        <taxon>Bacteria</taxon>
        <taxon>Pseudomonadati</taxon>
        <taxon>Pseudomonadota</taxon>
        <taxon>Betaproteobacteria</taxon>
        <taxon>Burkholderiales</taxon>
        <taxon>Alcaligenaceae</taxon>
        <taxon>Zwartia</taxon>
    </lineage>
</organism>
<dbReference type="InterPro" id="IPR001753">
    <property type="entry name" value="Enoyl-CoA_hydra/iso"/>
</dbReference>
<dbReference type="RefSeq" id="WP_259660577.1">
    <property type="nucleotide sequence ID" value="NZ_JAHXRI010000006.1"/>
</dbReference>
<dbReference type="EMBL" id="JAHXRI010000006">
    <property type="protein sequence ID" value="MBZ1350186.1"/>
    <property type="molecule type" value="Genomic_DNA"/>
</dbReference>
<dbReference type="GO" id="GO:0006635">
    <property type="term" value="P:fatty acid beta-oxidation"/>
    <property type="evidence" value="ECO:0007669"/>
    <property type="project" value="TreeGrafter"/>
</dbReference>
<reference evidence="4" key="1">
    <citation type="submission" date="2021-07" db="EMBL/GenBank/DDBJ databases">
        <title>New genus and species of the family Alcaligenaceae.</title>
        <authorList>
            <person name="Hahn M.W."/>
        </authorList>
    </citation>
    <scope>NUCLEOTIDE SEQUENCE</scope>
    <source>
        <strain evidence="4">LF4-65</strain>
    </source>
</reference>
<dbReference type="CDD" id="cd06558">
    <property type="entry name" value="crotonase-like"/>
    <property type="match status" value="1"/>
</dbReference>
<dbReference type="PANTHER" id="PTHR11941:SF54">
    <property type="entry name" value="ENOYL-COA HYDRATASE, MITOCHONDRIAL"/>
    <property type="match status" value="1"/>
</dbReference>
<dbReference type="NCBIfam" id="NF004781">
    <property type="entry name" value="PRK06127.1"/>
    <property type="match status" value="1"/>
</dbReference>
<dbReference type="SUPFAM" id="SSF52096">
    <property type="entry name" value="ClpP/crotonase"/>
    <property type="match status" value="1"/>
</dbReference>
<dbReference type="Proteomes" id="UP000739565">
    <property type="component" value="Unassembled WGS sequence"/>
</dbReference>
<evidence type="ECO:0000256" key="2">
    <source>
        <dbReference type="ARBA" id="ARBA00023239"/>
    </source>
</evidence>
<comment type="caution">
    <text evidence="4">The sequence shown here is derived from an EMBL/GenBank/DDBJ whole genome shotgun (WGS) entry which is preliminary data.</text>
</comment>